<organism evidence="2 3">
    <name type="scientific">Algoriphagus faecimaris</name>
    <dbReference type="NCBI Taxonomy" id="686796"/>
    <lineage>
        <taxon>Bacteria</taxon>
        <taxon>Pseudomonadati</taxon>
        <taxon>Bacteroidota</taxon>
        <taxon>Cytophagia</taxon>
        <taxon>Cytophagales</taxon>
        <taxon>Cyclobacteriaceae</taxon>
        <taxon>Algoriphagus</taxon>
    </lineage>
</organism>
<dbReference type="RefSeq" id="WP_087939435.1">
    <property type="nucleotide sequence ID" value="NZ_FNAC01000018.1"/>
</dbReference>
<dbReference type="Pfam" id="PF13517">
    <property type="entry name" value="FG-GAP_3"/>
    <property type="match status" value="1"/>
</dbReference>
<evidence type="ECO:0000313" key="2">
    <source>
        <dbReference type="EMBL" id="SDD19645.1"/>
    </source>
</evidence>
<evidence type="ECO:0000313" key="3">
    <source>
        <dbReference type="Proteomes" id="UP000199060"/>
    </source>
</evidence>
<sequence length="513" mass="57802">MKKIYWYLVVAIVTLGCNPISERKQPIPSLQQLASMDLKLDGPKLAEVYCGNCHLKPEPEILDQKTWQTGVLPDMRRRLGLYLAEDMGISLPEERGVPKGVYSDYPLIKQADWDKLEAYYVENAPEFPAKQAAKQAPKVGIPRFDLVIPSYDFQFPSLTTLVDVHPETGEIWLGHRYQKLFVLDPSESFSIKDSLSTSIAPVSIRWNADESFDLLTMGLMDPANDSVGALTNYRRINQDWVGFQDIENLIRPVDVNYGDLNGDGVEDKVVAHFGDHVGKLSVYFASSEGLQEKIIKAQPGARKTILTDFDQDGDLDIIGLMTQAWEGIYFWENDGNGNFIEKVVLQFQPAFGSSDFYYEDVDGDGLRDLILVNGDNADLSQVLKYFHGVRVFKNQGDGTFEESWFYPMHGATGLEVGDFNEDGNLDLVVLAFFPDRDQVLDERLIFFFGNGDGDFEPFVADGLPDLNVLTLKKGDVDGDGDLDIVVGTFSFEDLYGRRETDWLPFVLFRNNIR</sequence>
<dbReference type="SUPFAM" id="SSF69318">
    <property type="entry name" value="Integrin alpha N-terminal domain"/>
    <property type="match status" value="1"/>
</dbReference>
<protein>
    <submittedName>
        <fullName evidence="2">Repeat domain-containing protein</fullName>
    </submittedName>
</protein>
<dbReference type="Gene3D" id="2.130.10.130">
    <property type="entry name" value="Integrin alpha, N-terminal"/>
    <property type="match status" value="1"/>
</dbReference>
<dbReference type="EMBL" id="FNAC01000018">
    <property type="protein sequence ID" value="SDD19645.1"/>
    <property type="molecule type" value="Genomic_DNA"/>
</dbReference>
<dbReference type="STRING" id="686796.SAMN04488104_101862"/>
<dbReference type="OrthoDB" id="1391917at2"/>
<name>A0A1G6SU55_9BACT</name>
<proteinExistence type="predicted"/>
<reference evidence="3" key="1">
    <citation type="submission" date="2016-10" db="EMBL/GenBank/DDBJ databases">
        <authorList>
            <person name="Varghese N."/>
            <person name="Submissions S."/>
        </authorList>
    </citation>
    <scope>NUCLEOTIDE SEQUENCE [LARGE SCALE GENOMIC DNA]</scope>
    <source>
        <strain evidence="3">DSM 23095</strain>
    </source>
</reference>
<dbReference type="Proteomes" id="UP000199060">
    <property type="component" value="Unassembled WGS sequence"/>
</dbReference>
<gene>
    <name evidence="2" type="ORF">SAMN04488104_101862</name>
</gene>
<keyword evidence="1" id="KW-0732">Signal</keyword>
<dbReference type="InterPro" id="IPR028994">
    <property type="entry name" value="Integrin_alpha_N"/>
</dbReference>
<evidence type="ECO:0000256" key="1">
    <source>
        <dbReference type="ARBA" id="ARBA00022729"/>
    </source>
</evidence>
<dbReference type="PANTHER" id="PTHR46580:SF4">
    <property type="entry name" value="ATP_GTP-BINDING PROTEIN"/>
    <property type="match status" value="1"/>
</dbReference>
<keyword evidence="3" id="KW-1185">Reference proteome</keyword>
<dbReference type="PROSITE" id="PS51257">
    <property type="entry name" value="PROKAR_LIPOPROTEIN"/>
    <property type="match status" value="1"/>
</dbReference>
<dbReference type="AlphaFoldDB" id="A0A1G6SU55"/>
<dbReference type="PANTHER" id="PTHR46580">
    <property type="entry name" value="SENSOR KINASE-RELATED"/>
    <property type="match status" value="1"/>
</dbReference>
<accession>A0A1G6SU55</accession>
<dbReference type="InterPro" id="IPR013517">
    <property type="entry name" value="FG-GAP"/>
</dbReference>